<name>A0A3M7Q2C4_BRAPC</name>
<reference evidence="1 2" key="1">
    <citation type="journal article" date="2018" name="Sci. Rep.">
        <title>Genomic signatures of local adaptation to the degree of environmental predictability in rotifers.</title>
        <authorList>
            <person name="Franch-Gras L."/>
            <person name="Hahn C."/>
            <person name="Garcia-Roger E.M."/>
            <person name="Carmona M.J."/>
            <person name="Serra M."/>
            <person name="Gomez A."/>
        </authorList>
    </citation>
    <scope>NUCLEOTIDE SEQUENCE [LARGE SCALE GENOMIC DNA]</scope>
    <source>
        <strain evidence="1">HYR1</strain>
    </source>
</reference>
<protein>
    <submittedName>
        <fullName evidence="1">Uncharacterized protein</fullName>
    </submittedName>
</protein>
<proteinExistence type="predicted"/>
<keyword evidence="2" id="KW-1185">Reference proteome</keyword>
<evidence type="ECO:0000313" key="1">
    <source>
        <dbReference type="EMBL" id="RNA05587.1"/>
    </source>
</evidence>
<sequence length="73" mass="8275">MVRIKLDPNLGYMIHLNTSKKELPLSLALSSTAVFLYIEQPSFKKPYKALKQNIACMHQSFSLATIQHDVAKI</sequence>
<organism evidence="1 2">
    <name type="scientific">Brachionus plicatilis</name>
    <name type="common">Marine rotifer</name>
    <name type="synonym">Brachionus muelleri</name>
    <dbReference type="NCBI Taxonomy" id="10195"/>
    <lineage>
        <taxon>Eukaryota</taxon>
        <taxon>Metazoa</taxon>
        <taxon>Spiralia</taxon>
        <taxon>Gnathifera</taxon>
        <taxon>Rotifera</taxon>
        <taxon>Eurotatoria</taxon>
        <taxon>Monogononta</taxon>
        <taxon>Pseudotrocha</taxon>
        <taxon>Ploima</taxon>
        <taxon>Brachionidae</taxon>
        <taxon>Brachionus</taxon>
    </lineage>
</organism>
<dbReference type="EMBL" id="REGN01007668">
    <property type="protein sequence ID" value="RNA05587.1"/>
    <property type="molecule type" value="Genomic_DNA"/>
</dbReference>
<dbReference type="AlphaFoldDB" id="A0A3M7Q2C4"/>
<comment type="caution">
    <text evidence="1">The sequence shown here is derived from an EMBL/GenBank/DDBJ whole genome shotgun (WGS) entry which is preliminary data.</text>
</comment>
<accession>A0A3M7Q2C4</accession>
<dbReference type="Proteomes" id="UP000276133">
    <property type="component" value="Unassembled WGS sequence"/>
</dbReference>
<evidence type="ECO:0000313" key="2">
    <source>
        <dbReference type="Proteomes" id="UP000276133"/>
    </source>
</evidence>
<gene>
    <name evidence="1" type="ORF">BpHYR1_038237</name>
</gene>